<sequence length="81" mass="9490">MDAPLVKLLQVKNEQILSTIEGLPTKHKRKMFALLRQHYPFEDFNYLYSNFGVTLGEFCVAHVIHNDQKRKSRQTKQTPDS</sequence>
<accession>A0A6C0BQA0</accession>
<dbReference type="EMBL" id="MN739207">
    <property type="protein sequence ID" value="QHS93568.1"/>
    <property type="molecule type" value="Genomic_DNA"/>
</dbReference>
<organism evidence="1">
    <name type="scientific">viral metagenome</name>
    <dbReference type="NCBI Taxonomy" id="1070528"/>
    <lineage>
        <taxon>unclassified sequences</taxon>
        <taxon>metagenomes</taxon>
        <taxon>organismal metagenomes</taxon>
    </lineage>
</organism>
<reference evidence="1" key="1">
    <citation type="journal article" date="2020" name="Nature">
        <title>Giant virus diversity and host interactions through global metagenomics.</title>
        <authorList>
            <person name="Schulz F."/>
            <person name="Roux S."/>
            <person name="Paez-Espino D."/>
            <person name="Jungbluth S."/>
            <person name="Walsh D.A."/>
            <person name="Denef V.J."/>
            <person name="McMahon K.D."/>
            <person name="Konstantinidis K.T."/>
            <person name="Eloe-Fadrosh E.A."/>
            <person name="Kyrpides N.C."/>
            <person name="Woyke T."/>
        </authorList>
    </citation>
    <scope>NUCLEOTIDE SEQUENCE</scope>
    <source>
        <strain evidence="1">GVMAG-M-3300018080-19</strain>
    </source>
</reference>
<name>A0A6C0BQA0_9ZZZZ</name>
<dbReference type="AlphaFoldDB" id="A0A6C0BQA0"/>
<evidence type="ECO:0000313" key="1">
    <source>
        <dbReference type="EMBL" id="QHS93568.1"/>
    </source>
</evidence>
<protein>
    <submittedName>
        <fullName evidence="1">Uncharacterized protein</fullName>
    </submittedName>
</protein>
<proteinExistence type="predicted"/>